<keyword evidence="2" id="KW-1003">Cell membrane</keyword>
<dbReference type="Gene3D" id="1.20.120.1200">
    <property type="entry name" value="NADH-ubiquinone/plastoquinone oxidoreductase chain 6, subunit NuoJ"/>
    <property type="match status" value="1"/>
</dbReference>
<feature type="transmembrane region" description="Helical" evidence="2">
    <location>
        <begin position="32"/>
        <end position="49"/>
    </location>
</feature>
<feature type="transmembrane region" description="Helical" evidence="2">
    <location>
        <begin position="135"/>
        <end position="160"/>
    </location>
</feature>
<name>A0A537JPX2_9BACT</name>
<reference evidence="3 4" key="1">
    <citation type="journal article" date="2019" name="Nat. Microbiol.">
        <title>Mediterranean grassland soil C-N compound turnover is dependent on rainfall and depth, and is mediated by genomically divergent microorganisms.</title>
        <authorList>
            <person name="Diamond S."/>
            <person name="Andeer P.F."/>
            <person name="Li Z."/>
            <person name="Crits-Christoph A."/>
            <person name="Burstein D."/>
            <person name="Anantharaman K."/>
            <person name="Lane K.R."/>
            <person name="Thomas B.C."/>
            <person name="Pan C."/>
            <person name="Northen T.R."/>
            <person name="Banfield J.F."/>
        </authorList>
    </citation>
    <scope>NUCLEOTIDE SEQUENCE [LARGE SCALE GENOMIC DNA]</scope>
    <source>
        <strain evidence="3">NP_6</strain>
    </source>
</reference>
<comment type="caution">
    <text evidence="3">The sequence shown here is derived from an EMBL/GenBank/DDBJ whole genome shotgun (WGS) entry which is preliminary data.</text>
</comment>
<dbReference type="Pfam" id="PF00499">
    <property type="entry name" value="Oxidored_q3"/>
    <property type="match status" value="1"/>
</dbReference>
<dbReference type="PANTHER" id="PTHR33269:SF17">
    <property type="entry name" value="NADH-UBIQUINONE OXIDOREDUCTASE CHAIN 6"/>
    <property type="match status" value="1"/>
</dbReference>
<evidence type="ECO:0000256" key="2">
    <source>
        <dbReference type="RuleBase" id="RU004429"/>
    </source>
</evidence>
<dbReference type="Proteomes" id="UP000318093">
    <property type="component" value="Unassembled WGS sequence"/>
</dbReference>
<gene>
    <name evidence="3" type="ORF">E6H03_00555</name>
</gene>
<protein>
    <recommendedName>
        <fullName evidence="2">NADH-quinone oxidoreductase subunit J</fullName>
        <ecNumber evidence="2">7.1.1.-</ecNumber>
    </recommendedName>
</protein>
<dbReference type="EMBL" id="VBAN01000014">
    <property type="protein sequence ID" value="TMI85362.1"/>
    <property type="molecule type" value="Genomic_DNA"/>
</dbReference>
<accession>A0A537JPX2</accession>
<dbReference type="EC" id="7.1.1.-" evidence="2"/>
<dbReference type="GO" id="GO:0005886">
    <property type="term" value="C:plasma membrane"/>
    <property type="evidence" value="ECO:0007669"/>
    <property type="project" value="UniProtKB-SubCell"/>
</dbReference>
<evidence type="ECO:0000256" key="1">
    <source>
        <dbReference type="ARBA" id="ARBA00005698"/>
    </source>
</evidence>
<dbReference type="InterPro" id="IPR042106">
    <property type="entry name" value="Nuo/plastoQ_OxRdtase_6_NuoJ"/>
</dbReference>
<comment type="catalytic activity">
    <reaction evidence="2">
        <text>a quinone + NADH + 5 H(+)(in) = a quinol + NAD(+) + 4 H(+)(out)</text>
        <dbReference type="Rhea" id="RHEA:57888"/>
        <dbReference type="ChEBI" id="CHEBI:15378"/>
        <dbReference type="ChEBI" id="CHEBI:24646"/>
        <dbReference type="ChEBI" id="CHEBI:57540"/>
        <dbReference type="ChEBI" id="CHEBI:57945"/>
        <dbReference type="ChEBI" id="CHEBI:132124"/>
    </reaction>
</comment>
<feature type="transmembrane region" description="Helical" evidence="2">
    <location>
        <begin position="94"/>
        <end position="115"/>
    </location>
</feature>
<comment type="function">
    <text evidence="2">NDH-1 shuttles electrons from NADH, via FMN and iron-sulfur (Fe-S) centers, to quinones in the respiratory chain. Couples the redox reaction to proton translocation (for every two electrons transferred, four hydrogen ions are translocated across the cytoplasmic membrane), and thus conserves the redox energy in a proton gradient.</text>
</comment>
<dbReference type="GO" id="GO:0008137">
    <property type="term" value="F:NADH dehydrogenase (ubiquinone) activity"/>
    <property type="evidence" value="ECO:0007669"/>
    <property type="project" value="UniProtKB-UniRule"/>
</dbReference>
<dbReference type="AlphaFoldDB" id="A0A537JPX2"/>
<keyword evidence="2" id="KW-0472">Membrane</keyword>
<feature type="transmembrane region" description="Helical" evidence="2">
    <location>
        <begin position="6"/>
        <end position="25"/>
    </location>
</feature>
<comment type="subcellular location">
    <subcellularLocation>
        <location evidence="2">Cell membrane</location>
        <topology evidence="2">Multi-pass membrane protein</topology>
    </subcellularLocation>
</comment>
<sequence>MTGEAIAFYGLAAVILVSGLVVVSSPNIVHSAVALVPAFLGITGIYILLGAEFVAGIQVLIYAGAITVLVLFVIMLTEGGTGLRQRQRNEQGPIGASVAVAIAVLLIAGVTHTTWGRGAGTLPAYTPGAIGQSFLGTNLLVFEGTSLVLLVSLIGAIIIARKEE</sequence>
<keyword evidence="2" id="KW-1133">Transmembrane helix</keyword>
<dbReference type="PANTHER" id="PTHR33269">
    <property type="entry name" value="NADH-UBIQUINONE OXIDOREDUCTASE CHAIN 6"/>
    <property type="match status" value="1"/>
</dbReference>
<evidence type="ECO:0000313" key="3">
    <source>
        <dbReference type="EMBL" id="TMI85362.1"/>
    </source>
</evidence>
<dbReference type="GO" id="GO:0048038">
    <property type="term" value="F:quinone binding"/>
    <property type="evidence" value="ECO:0007669"/>
    <property type="project" value="UniProtKB-UniRule"/>
</dbReference>
<keyword evidence="2" id="KW-0874">Quinone</keyword>
<organism evidence="3 4">
    <name type="scientific">Candidatus Segetimicrobium genomatis</name>
    <dbReference type="NCBI Taxonomy" id="2569760"/>
    <lineage>
        <taxon>Bacteria</taxon>
        <taxon>Bacillati</taxon>
        <taxon>Candidatus Sysuimicrobiota</taxon>
        <taxon>Candidatus Sysuimicrobiia</taxon>
        <taxon>Candidatus Sysuimicrobiales</taxon>
        <taxon>Candidatus Segetimicrobiaceae</taxon>
        <taxon>Candidatus Segetimicrobium</taxon>
    </lineage>
</organism>
<evidence type="ECO:0000313" key="4">
    <source>
        <dbReference type="Proteomes" id="UP000318093"/>
    </source>
</evidence>
<dbReference type="InterPro" id="IPR001457">
    <property type="entry name" value="NADH_UbQ/plastoQ_OxRdtase_su6"/>
</dbReference>
<keyword evidence="2" id="KW-0520">NAD</keyword>
<keyword evidence="2" id="KW-0812">Transmembrane</keyword>
<proteinExistence type="inferred from homology"/>
<feature type="transmembrane region" description="Helical" evidence="2">
    <location>
        <begin position="55"/>
        <end position="74"/>
    </location>
</feature>
<comment type="similarity">
    <text evidence="1 2">Belongs to the complex I subunit 6 family.</text>
</comment>